<evidence type="ECO:0000313" key="3">
    <source>
        <dbReference type="Proteomes" id="UP000297527"/>
    </source>
</evidence>
<feature type="region of interest" description="Disordered" evidence="1">
    <location>
        <begin position="33"/>
        <end position="65"/>
    </location>
</feature>
<feature type="compositionally biased region" description="Basic and acidic residues" evidence="1">
    <location>
        <begin position="40"/>
        <end position="51"/>
    </location>
</feature>
<evidence type="ECO:0000313" key="2">
    <source>
        <dbReference type="EMBL" id="TGO51838.1"/>
    </source>
</evidence>
<name>A0A4Z1HS28_9HELO</name>
<comment type="caution">
    <text evidence="2">The sequence shown here is derived from an EMBL/GenBank/DDBJ whole genome shotgun (WGS) entry which is preliminary data.</text>
</comment>
<protein>
    <submittedName>
        <fullName evidence="2">Uncharacterized protein</fullName>
    </submittedName>
</protein>
<dbReference type="EMBL" id="PQXN01000153">
    <property type="protein sequence ID" value="TGO51838.1"/>
    <property type="molecule type" value="Genomic_DNA"/>
</dbReference>
<feature type="compositionally biased region" description="Polar residues" evidence="1">
    <location>
        <begin position="53"/>
        <end position="65"/>
    </location>
</feature>
<proteinExistence type="predicted"/>
<dbReference type="AlphaFoldDB" id="A0A4Z1HS28"/>
<gene>
    <name evidence="2" type="ORF">BCON_0153g00040</name>
</gene>
<evidence type="ECO:0000256" key="1">
    <source>
        <dbReference type="SAM" id="MobiDB-lite"/>
    </source>
</evidence>
<accession>A0A4Z1HS28</accession>
<reference evidence="2 3" key="1">
    <citation type="submission" date="2017-12" db="EMBL/GenBank/DDBJ databases">
        <title>Comparative genomics of Botrytis spp.</title>
        <authorList>
            <person name="Valero-Jimenez C.A."/>
            <person name="Tapia P."/>
            <person name="Veloso J."/>
            <person name="Silva-Moreno E."/>
            <person name="Staats M."/>
            <person name="Valdes J.H."/>
            <person name="Van Kan J.A.L."/>
        </authorList>
    </citation>
    <scope>NUCLEOTIDE SEQUENCE [LARGE SCALE GENOMIC DNA]</scope>
    <source>
        <strain evidence="2 3">MUCL11595</strain>
    </source>
</reference>
<dbReference type="Proteomes" id="UP000297527">
    <property type="component" value="Unassembled WGS sequence"/>
</dbReference>
<organism evidence="2 3">
    <name type="scientific">Botryotinia convoluta</name>
    <dbReference type="NCBI Taxonomy" id="54673"/>
    <lineage>
        <taxon>Eukaryota</taxon>
        <taxon>Fungi</taxon>
        <taxon>Dikarya</taxon>
        <taxon>Ascomycota</taxon>
        <taxon>Pezizomycotina</taxon>
        <taxon>Leotiomycetes</taxon>
        <taxon>Helotiales</taxon>
        <taxon>Sclerotiniaceae</taxon>
        <taxon>Botryotinia</taxon>
    </lineage>
</organism>
<sequence length="65" mass="7656">MKVQRYASHSPIEAAMILWVNLSVVFLTKTCKPTKNAPRKQREELGWDRRSNYPLSSQQRPRVTR</sequence>
<keyword evidence="3" id="KW-1185">Reference proteome</keyword>